<dbReference type="Gene3D" id="2.60.40.1120">
    <property type="entry name" value="Carboxypeptidase-like, regulatory domain"/>
    <property type="match status" value="1"/>
</dbReference>
<organism evidence="2 3">
    <name type="scientific">Paludibacter jiangxiensis</name>
    <dbReference type="NCBI Taxonomy" id="681398"/>
    <lineage>
        <taxon>Bacteria</taxon>
        <taxon>Pseudomonadati</taxon>
        <taxon>Bacteroidota</taxon>
        <taxon>Bacteroidia</taxon>
        <taxon>Bacteroidales</taxon>
        <taxon>Paludibacteraceae</taxon>
        <taxon>Paludibacter</taxon>
    </lineage>
</organism>
<dbReference type="STRING" id="681398.PJIAN_1697"/>
<name>A0A161LDN1_9BACT</name>
<dbReference type="OrthoDB" id="1413766at2"/>
<sequence length="416" mass="47521">MKTTIVKWFSCMLTVMLLAHFSPLAAQSGENYYTVSGVVKDAQTKKNLGYVNVSVPGTNIGTITNADGEFTLKVKASLNAKEIEFSHLAYKNKRIAMEGNSSDAVVSMTPNPRMLREVTIRPEMPRELVEQAINKIPSNYSKSADLFTGFYRETAQKGKRYIQISEAVVNLYKDAYDHSMFKDRVKIFKGRQLLSQKSSDTLAVKLMGGPTLAVMLDIVKNPDVLLDKEILPCYTYAMEDPVSIDNRLQYVISFKPGVILPIPLYNGKYYIDQETLAFTRVEFSLDMQDLDKAINMMLVKKPVGLRFRPSEFSFVITYKEQNGTYYLNYVRSEAKFKCDWKRRLFSSKYDLVSEMVATDRTMQPTEAIPYKEAFKSDQAFTDKVPSFYDEAYWENYNIIAPTESLDAAVNKLRKQK</sequence>
<dbReference type="InterPro" id="IPR008969">
    <property type="entry name" value="CarboxyPept-like_regulatory"/>
</dbReference>
<dbReference type="SUPFAM" id="SSF49464">
    <property type="entry name" value="Carboxypeptidase regulatory domain-like"/>
    <property type="match status" value="1"/>
</dbReference>
<accession>A0A161LDN1</accession>
<proteinExistence type="predicted"/>
<keyword evidence="3" id="KW-1185">Reference proteome</keyword>
<gene>
    <name evidence="2" type="ORF">PJIAN_1697</name>
</gene>
<reference evidence="3" key="2">
    <citation type="journal article" date="2017" name="Genome Announc.">
        <title>Draft genome sequence of Paludibacter jiangxiensis NM7(T), a propionate-producing fermentative bacterium.</title>
        <authorList>
            <person name="Qiu Y.-L."/>
            <person name="Tourlousse D.M."/>
            <person name="Matsuura N."/>
            <person name="Ohashi A."/>
            <person name="Sekiguchi Y."/>
        </authorList>
    </citation>
    <scope>NUCLEOTIDE SEQUENCE [LARGE SCALE GENOMIC DNA]</scope>
    <source>
        <strain evidence="3">NM7</strain>
    </source>
</reference>
<evidence type="ECO:0000256" key="1">
    <source>
        <dbReference type="SAM" id="SignalP"/>
    </source>
</evidence>
<dbReference type="RefSeq" id="WP_068702026.1">
    <property type="nucleotide sequence ID" value="NZ_BDCR01000001.1"/>
</dbReference>
<reference evidence="3" key="1">
    <citation type="submission" date="2016-04" db="EMBL/GenBank/DDBJ databases">
        <title>Draft genome sequence of Paludibacter jiangxiensis strain NM7.</title>
        <authorList>
            <person name="Qiu Y."/>
            <person name="Matsuura N."/>
            <person name="Ohashi A."/>
            <person name="Tourlousse M.D."/>
            <person name="Sekiguchi Y."/>
        </authorList>
    </citation>
    <scope>NUCLEOTIDE SEQUENCE [LARGE SCALE GENOMIC DNA]</scope>
    <source>
        <strain evidence="3">NM7</strain>
    </source>
</reference>
<dbReference type="Proteomes" id="UP000076586">
    <property type="component" value="Unassembled WGS sequence"/>
</dbReference>
<comment type="caution">
    <text evidence="2">The sequence shown here is derived from an EMBL/GenBank/DDBJ whole genome shotgun (WGS) entry which is preliminary data.</text>
</comment>
<keyword evidence="1" id="KW-0732">Signal</keyword>
<dbReference type="EMBL" id="BDCR01000001">
    <property type="protein sequence ID" value="GAT62107.1"/>
    <property type="molecule type" value="Genomic_DNA"/>
</dbReference>
<feature type="chain" id="PRO_5007824743" evidence="1">
    <location>
        <begin position="27"/>
        <end position="416"/>
    </location>
</feature>
<protein>
    <submittedName>
        <fullName evidence="2">CarboxypepD_reg-like domain-containing protein</fullName>
    </submittedName>
</protein>
<dbReference type="Pfam" id="PF13715">
    <property type="entry name" value="CarbopepD_reg_2"/>
    <property type="match status" value="1"/>
</dbReference>
<dbReference type="AlphaFoldDB" id="A0A161LDN1"/>
<evidence type="ECO:0000313" key="2">
    <source>
        <dbReference type="EMBL" id="GAT62107.1"/>
    </source>
</evidence>
<feature type="signal peptide" evidence="1">
    <location>
        <begin position="1"/>
        <end position="26"/>
    </location>
</feature>
<evidence type="ECO:0000313" key="3">
    <source>
        <dbReference type="Proteomes" id="UP000076586"/>
    </source>
</evidence>